<dbReference type="OrthoDB" id="6387072at2"/>
<dbReference type="Proteomes" id="UP000186309">
    <property type="component" value="Chromosome"/>
</dbReference>
<reference evidence="3" key="1">
    <citation type="submission" date="2016-12" db="EMBL/GenBank/DDBJ databases">
        <title>Comparative genomics of four Isosphaeraceae planctomycetes: a common pool of plasmids and glycoside hydrolase genes.</title>
        <authorList>
            <person name="Ivanova A."/>
        </authorList>
    </citation>
    <scope>NUCLEOTIDE SEQUENCE [LARGE SCALE GENOMIC DNA]</scope>
    <source>
        <strain evidence="3">PX4</strain>
    </source>
</reference>
<sequence>MVKLNPRSWAATPIMLAILTAGAFAAEDEPWLGPYNGPSRADVDASTIDGKVLCGYQGWFNTPGDGTNFGFTHWGQRLDQPDRGRFTVDLWPDVSEYDPSDLRDVPGLKMPDGSPARLYSAFRKGPVLLHTNWMRRYGIDGVFVSRFVGEAADPNRARHVNTVLANLREGCHREGRVWALMLDLSMGRRATTQMVKDDWKFLCDRVKVREDSRYLHHQGKPVVLLWGLGFKDRPWTPQQAEELVDFFKNDPNYGGVYLIGGVDPFWRTLRGDSRPAPAWAKIYRSFDAVSPWDAGRYRDDASMDHIRKEVWEGDLAELKTLGKDYMPTAFPGFCWDNMRRTTPGKTMIPRRKGEFYWRQFAIFRELGVRTVFVGMFDEVDEGTAIYKVSNQIPEGKYFATYDGLPSDFYLKLTGAATKMIRGDAPLSVKIPDPLPVPVE</sequence>
<feature type="signal peptide" evidence="1">
    <location>
        <begin position="1"/>
        <end position="25"/>
    </location>
</feature>
<evidence type="ECO:0000313" key="2">
    <source>
        <dbReference type="EMBL" id="APW58899.1"/>
    </source>
</evidence>
<dbReference type="EMBL" id="CP019082">
    <property type="protein sequence ID" value="APW58899.1"/>
    <property type="molecule type" value="Genomic_DNA"/>
</dbReference>
<dbReference type="Gene3D" id="3.20.20.80">
    <property type="entry name" value="Glycosidases"/>
    <property type="match status" value="1"/>
</dbReference>
<proteinExistence type="predicted"/>
<dbReference type="AlphaFoldDB" id="A0A1U7CIZ1"/>
<evidence type="ECO:0000256" key="1">
    <source>
        <dbReference type="SAM" id="SignalP"/>
    </source>
</evidence>
<feature type="chain" id="PRO_5012256573" description="Xylosidase/arabinosidase" evidence="1">
    <location>
        <begin position="26"/>
        <end position="439"/>
    </location>
</feature>
<gene>
    <name evidence="2" type="ORF">BSF38_00309</name>
</gene>
<keyword evidence="3" id="KW-1185">Reference proteome</keyword>
<dbReference type="KEGG" id="pbor:BSF38_00309"/>
<protein>
    <recommendedName>
        <fullName evidence="4">Xylosidase/arabinosidase</fullName>
    </recommendedName>
</protein>
<organism evidence="2 3">
    <name type="scientific">Paludisphaera borealis</name>
    <dbReference type="NCBI Taxonomy" id="1387353"/>
    <lineage>
        <taxon>Bacteria</taxon>
        <taxon>Pseudomonadati</taxon>
        <taxon>Planctomycetota</taxon>
        <taxon>Planctomycetia</taxon>
        <taxon>Isosphaerales</taxon>
        <taxon>Isosphaeraceae</taxon>
        <taxon>Paludisphaera</taxon>
    </lineage>
</organism>
<keyword evidence="1" id="KW-0732">Signal</keyword>
<evidence type="ECO:0008006" key="4">
    <source>
        <dbReference type="Google" id="ProtNLM"/>
    </source>
</evidence>
<accession>A0A1U7CIZ1</accession>
<dbReference type="STRING" id="1387353.BSF38_00309"/>
<dbReference type="CDD" id="cd11576">
    <property type="entry name" value="GH99_GH71_like_2"/>
    <property type="match status" value="1"/>
</dbReference>
<evidence type="ECO:0000313" key="3">
    <source>
        <dbReference type="Proteomes" id="UP000186309"/>
    </source>
</evidence>
<dbReference type="RefSeq" id="WP_076343153.1">
    <property type="nucleotide sequence ID" value="NZ_CP019082.1"/>
</dbReference>
<name>A0A1U7CIZ1_9BACT</name>